<accession>A0A0G4G2V7</accession>
<dbReference type="VEuPathDB" id="CryptoDB:Vbra_16753"/>
<gene>
    <name evidence="1" type="ORF">Vbra_16753</name>
</gene>
<evidence type="ECO:0000313" key="1">
    <source>
        <dbReference type="EMBL" id="CEM22304.1"/>
    </source>
</evidence>
<sequence length="286" mass="31405">MRIIILVAVIHTIYLGELCYGPYAIRSAAAWATYRSAFVPPVLRSPRRSSLSAESGQLEAASRRDALAFFPAAALAVSNALLLDDAVAVEPPLPSSIKSFRQYAPQLQLSGDFYLFDLAEDIRTSNWDDVLDQFKVSGSARFVSVSRMDRDFFSPMRLLAKSVPEDEGGSDLEQVTERFESSMRRLQSVAKGVGGDVTKELKKEAQDAWESGRQDINTYMRLANQLIAEPAEVAPFTLLPSASDDSPRRDKYIKIKKVLAKCQQGGVGVNVCGDVLKQAMSMDDAA</sequence>
<protein>
    <submittedName>
        <fullName evidence="1">Uncharacterized protein</fullName>
    </submittedName>
</protein>
<dbReference type="EMBL" id="CDMY01000553">
    <property type="protein sequence ID" value="CEM22304.1"/>
    <property type="molecule type" value="Genomic_DNA"/>
</dbReference>
<proteinExistence type="predicted"/>
<evidence type="ECO:0000313" key="2">
    <source>
        <dbReference type="Proteomes" id="UP000041254"/>
    </source>
</evidence>
<dbReference type="AlphaFoldDB" id="A0A0G4G2V7"/>
<dbReference type="Proteomes" id="UP000041254">
    <property type="component" value="Unassembled WGS sequence"/>
</dbReference>
<dbReference type="InParanoid" id="A0A0G4G2V7"/>
<dbReference type="OrthoDB" id="38514at2759"/>
<name>A0A0G4G2V7_VITBC</name>
<organism evidence="1 2">
    <name type="scientific">Vitrella brassicaformis (strain CCMP3155)</name>
    <dbReference type="NCBI Taxonomy" id="1169540"/>
    <lineage>
        <taxon>Eukaryota</taxon>
        <taxon>Sar</taxon>
        <taxon>Alveolata</taxon>
        <taxon>Colpodellida</taxon>
        <taxon>Vitrellaceae</taxon>
        <taxon>Vitrella</taxon>
    </lineage>
</organism>
<keyword evidence="2" id="KW-1185">Reference proteome</keyword>
<reference evidence="1 2" key="1">
    <citation type="submission" date="2014-11" db="EMBL/GenBank/DDBJ databases">
        <authorList>
            <person name="Zhu J."/>
            <person name="Qi W."/>
            <person name="Song R."/>
        </authorList>
    </citation>
    <scope>NUCLEOTIDE SEQUENCE [LARGE SCALE GENOMIC DNA]</scope>
</reference>